<evidence type="ECO:0000313" key="3">
    <source>
        <dbReference type="Proteomes" id="UP001234178"/>
    </source>
</evidence>
<keyword evidence="3" id="KW-1185">Reference proteome</keyword>
<gene>
    <name evidence="2" type="ORF">OUZ56_019799</name>
</gene>
<accession>A0ABQ9ZCN4</accession>
<evidence type="ECO:0000313" key="2">
    <source>
        <dbReference type="EMBL" id="KAK4010667.1"/>
    </source>
</evidence>
<proteinExistence type="predicted"/>
<protein>
    <submittedName>
        <fullName evidence="2">Uncharacterized protein</fullName>
    </submittedName>
</protein>
<evidence type="ECO:0000256" key="1">
    <source>
        <dbReference type="SAM" id="MobiDB-lite"/>
    </source>
</evidence>
<dbReference type="Proteomes" id="UP001234178">
    <property type="component" value="Unassembled WGS sequence"/>
</dbReference>
<organism evidence="2 3">
    <name type="scientific">Daphnia magna</name>
    <dbReference type="NCBI Taxonomy" id="35525"/>
    <lineage>
        <taxon>Eukaryota</taxon>
        <taxon>Metazoa</taxon>
        <taxon>Ecdysozoa</taxon>
        <taxon>Arthropoda</taxon>
        <taxon>Crustacea</taxon>
        <taxon>Branchiopoda</taxon>
        <taxon>Diplostraca</taxon>
        <taxon>Cladocera</taxon>
        <taxon>Anomopoda</taxon>
        <taxon>Daphniidae</taxon>
        <taxon>Daphnia</taxon>
    </lineage>
</organism>
<feature type="region of interest" description="Disordered" evidence="1">
    <location>
        <begin position="83"/>
        <end position="103"/>
    </location>
</feature>
<reference evidence="2 3" key="1">
    <citation type="journal article" date="2023" name="Nucleic Acids Res.">
        <title>The hologenome of Daphnia magna reveals possible DNA methylation and microbiome-mediated evolution of the host genome.</title>
        <authorList>
            <person name="Chaturvedi A."/>
            <person name="Li X."/>
            <person name="Dhandapani V."/>
            <person name="Marshall H."/>
            <person name="Kissane S."/>
            <person name="Cuenca-Cambronero M."/>
            <person name="Asole G."/>
            <person name="Calvet F."/>
            <person name="Ruiz-Romero M."/>
            <person name="Marangio P."/>
            <person name="Guigo R."/>
            <person name="Rago D."/>
            <person name="Mirbahai L."/>
            <person name="Eastwood N."/>
            <person name="Colbourne J.K."/>
            <person name="Zhou J."/>
            <person name="Mallon E."/>
            <person name="Orsini L."/>
        </authorList>
    </citation>
    <scope>NUCLEOTIDE SEQUENCE [LARGE SCALE GENOMIC DNA]</scope>
    <source>
        <strain evidence="2">LRV0_1</strain>
    </source>
</reference>
<comment type="caution">
    <text evidence="2">The sequence shown here is derived from an EMBL/GenBank/DDBJ whole genome shotgun (WGS) entry which is preliminary data.</text>
</comment>
<feature type="compositionally biased region" description="Polar residues" evidence="1">
    <location>
        <begin position="13"/>
        <end position="22"/>
    </location>
</feature>
<name>A0ABQ9ZCN4_9CRUS</name>
<sequence length="103" mass="11828">MKDLSKRKMMSTEAVQSGTEEPSTVEKMKTRVRSGEIATFNLLSWATLQDTWCKCLAHFCTAIGESHLNEHLNSNARGRKWARPTSFDKWGERKRRQARPSTT</sequence>
<feature type="compositionally biased region" description="Basic residues" evidence="1">
    <location>
        <begin position="92"/>
        <end position="103"/>
    </location>
</feature>
<dbReference type="EMBL" id="JAOYFB010000003">
    <property type="protein sequence ID" value="KAK4010667.1"/>
    <property type="molecule type" value="Genomic_DNA"/>
</dbReference>
<feature type="region of interest" description="Disordered" evidence="1">
    <location>
        <begin position="1"/>
        <end position="29"/>
    </location>
</feature>